<reference evidence="2" key="1">
    <citation type="submission" date="2021-12" db="EMBL/GenBank/DDBJ databases">
        <title>Convergent genome expansion in fungi linked to evolution of root-endophyte symbiosis.</title>
        <authorList>
            <consortium name="DOE Joint Genome Institute"/>
            <person name="Ke Y.-H."/>
            <person name="Bonito G."/>
            <person name="Liao H.-L."/>
            <person name="Looney B."/>
            <person name="Rojas-Flechas A."/>
            <person name="Nash J."/>
            <person name="Hameed K."/>
            <person name="Schadt C."/>
            <person name="Martin F."/>
            <person name="Crous P.W."/>
            <person name="Miettinen O."/>
            <person name="Magnuson J.K."/>
            <person name="Labbe J."/>
            <person name="Jacobson D."/>
            <person name="Doktycz M.J."/>
            <person name="Veneault-Fourrey C."/>
            <person name="Kuo A."/>
            <person name="Mondo S."/>
            <person name="Calhoun S."/>
            <person name="Riley R."/>
            <person name="Ohm R."/>
            <person name="LaButti K."/>
            <person name="Andreopoulos B."/>
            <person name="Pangilinan J."/>
            <person name="Nolan M."/>
            <person name="Tritt A."/>
            <person name="Clum A."/>
            <person name="Lipzen A."/>
            <person name="Daum C."/>
            <person name="Barry K."/>
            <person name="Grigoriev I.V."/>
            <person name="Vilgalys R."/>
        </authorList>
    </citation>
    <scope>NUCLEOTIDE SEQUENCE</scope>
    <source>
        <strain evidence="2">PMI_201</strain>
    </source>
</reference>
<comment type="caution">
    <text evidence="2">The sequence shown here is derived from an EMBL/GenBank/DDBJ whole genome shotgun (WGS) entry which is preliminary data.</text>
</comment>
<sequence>MAEEASETTPLLAGSIDVEQAHHQHAVAAGDDNNITPVDQHYSQSRNRFLILTWLSVFLAIIVLIFGLVVMALCRNFSPPDWYMDWEVLGLGGSLTGICVLVAFIGFLNLVRLYKSNRPIWLWFNFICDFFFIIFSITFSLLSFEYIVKPWDDCKYGSHYPHYPNDGDIASCQLFSRNIHILVGFWASFSLVLGLVILVLFLLRWILAYNIWSWDWIRYSNWRWSIPTGVITVEFSIKFLRQEERGTREQMEQ</sequence>
<keyword evidence="1" id="KW-0472">Membrane</keyword>
<keyword evidence="1" id="KW-1133">Transmembrane helix</keyword>
<feature type="transmembrane region" description="Helical" evidence="1">
    <location>
        <begin position="120"/>
        <end position="142"/>
    </location>
</feature>
<dbReference type="RefSeq" id="XP_046065565.1">
    <property type="nucleotide sequence ID" value="XM_046217628.1"/>
</dbReference>
<dbReference type="EMBL" id="JAJTJA010000016">
    <property type="protein sequence ID" value="KAH8689139.1"/>
    <property type="molecule type" value="Genomic_DNA"/>
</dbReference>
<keyword evidence="3" id="KW-1185">Reference proteome</keyword>
<gene>
    <name evidence="2" type="ORF">BGW36DRAFT_391827</name>
</gene>
<name>A0AAD4KD22_9EURO</name>
<proteinExistence type="predicted"/>
<evidence type="ECO:0000256" key="1">
    <source>
        <dbReference type="SAM" id="Phobius"/>
    </source>
</evidence>
<evidence type="ECO:0000313" key="2">
    <source>
        <dbReference type="EMBL" id="KAH8689139.1"/>
    </source>
</evidence>
<evidence type="ECO:0000313" key="3">
    <source>
        <dbReference type="Proteomes" id="UP001201262"/>
    </source>
</evidence>
<feature type="transmembrane region" description="Helical" evidence="1">
    <location>
        <begin position="183"/>
        <end position="203"/>
    </location>
</feature>
<dbReference type="Proteomes" id="UP001201262">
    <property type="component" value="Unassembled WGS sequence"/>
</dbReference>
<dbReference type="AlphaFoldDB" id="A0AAD4KD22"/>
<feature type="transmembrane region" description="Helical" evidence="1">
    <location>
        <begin position="88"/>
        <end position="108"/>
    </location>
</feature>
<dbReference type="GeneID" id="70247915"/>
<accession>A0AAD4KD22</accession>
<organism evidence="2 3">
    <name type="scientific">Talaromyces proteolyticus</name>
    <dbReference type="NCBI Taxonomy" id="1131652"/>
    <lineage>
        <taxon>Eukaryota</taxon>
        <taxon>Fungi</taxon>
        <taxon>Dikarya</taxon>
        <taxon>Ascomycota</taxon>
        <taxon>Pezizomycotina</taxon>
        <taxon>Eurotiomycetes</taxon>
        <taxon>Eurotiomycetidae</taxon>
        <taxon>Eurotiales</taxon>
        <taxon>Trichocomaceae</taxon>
        <taxon>Talaromyces</taxon>
        <taxon>Talaromyces sect. Bacilispori</taxon>
    </lineage>
</organism>
<protein>
    <submittedName>
        <fullName evidence="2">Uncharacterized protein</fullName>
    </submittedName>
</protein>
<feature type="transmembrane region" description="Helical" evidence="1">
    <location>
        <begin position="49"/>
        <end position="73"/>
    </location>
</feature>
<keyword evidence="1" id="KW-0812">Transmembrane</keyword>